<organism evidence="2 3">
    <name type="scientific">Ustilago trichophora</name>
    <dbReference type="NCBI Taxonomy" id="86804"/>
    <lineage>
        <taxon>Eukaryota</taxon>
        <taxon>Fungi</taxon>
        <taxon>Dikarya</taxon>
        <taxon>Basidiomycota</taxon>
        <taxon>Ustilaginomycotina</taxon>
        <taxon>Ustilaginomycetes</taxon>
        <taxon>Ustilaginales</taxon>
        <taxon>Ustilaginaceae</taxon>
        <taxon>Ustilago</taxon>
    </lineage>
</organism>
<dbReference type="Proteomes" id="UP000324022">
    <property type="component" value="Unassembled WGS sequence"/>
</dbReference>
<feature type="region of interest" description="Disordered" evidence="1">
    <location>
        <begin position="1"/>
        <end position="38"/>
    </location>
</feature>
<feature type="compositionally biased region" description="Low complexity" evidence="1">
    <location>
        <begin position="147"/>
        <end position="156"/>
    </location>
</feature>
<feature type="compositionally biased region" description="Low complexity" evidence="1">
    <location>
        <begin position="19"/>
        <end position="38"/>
    </location>
</feature>
<protein>
    <submittedName>
        <fullName evidence="2">Uncharacterized protein</fullName>
    </submittedName>
</protein>
<feature type="compositionally biased region" description="Low complexity" evidence="1">
    <location>
        <begin position="82"/>
        <end position="91"/>
    </location>
</feature>
<feature type="region of interest" description="Disordered" evidence="1">
    <location>
        <begin position="54"/>
        <end position="103"/>
    </location>
</feature>
<keyword evidence="3" id="KW-1185">Reference proteome</keyword>
<feature type="compositionally biased region" description="Pro residues" evidence="1">
    <location>
        <begin position="71"/>
        <end position="81"/>
    </location>
</feature>
<gene>
    <name evidence="2" type="ORF">UTRI_00130_B</name>
</gene>
<feature type="region of interest" description="Disordered" evidence="1">
    <location>
        <begin position="145"/>
        <end position="170"/>
    </location>
</feature>
<evidence type="ECO:0000313" key="3">
    <source>
        <dbReference type="Proteomes" id="UP000324022"/>
    </source>
</evidence>
<evidence type="ECO:0000256" key="1">
    <source>
        <dbReference type="SAM" id="MobiDB-lite"/>
    </source>
</evidence>
<feature type="compositionally biased region" description="Basic and acidic residues" evidence="1">
    <location>
        <begin position="57"/>
        <end position="66"/>
    </location>
</feature>
<proteinExistence type="predicted"/>
<accession>A0A5C3DQP4</accession>
<reference evidence="2 3" key="1">
    <citation type="submission" date="2018-03" db="EMBL/GenBank/DDBJ databases">
        <authorList>
            <person name="Guldener U."/>
        </authorList>
    </citation>
    <scope>NUCLEOTIDE SEQUENCE [LARGE SCALE GENOMIC DNA]</scope>
    <source>
        <strain evidence="2 3">NBRC100155</strain>
    </source>
</reference>
<sequence>MAFFTGFSLFPDTQRSSSPEPTLNTPTTPPCFTSTTSTDIMPSSSGLCAMLAAIDQTETKPKREATAEIPSTPPASPPSSPPSASKASPGSKQGNRRMTTEAERQVIIGMAFAGKSPSAIANALGLRPNTVSKFLCTRKKAWKKAESSASSALLTPPASPKKKSAGRGKK</sequence>
<dbReference type="EMBL" id="OOIN01000001">
    <property type="protein sequence ID" value="SPO19737.1"/>
    <property type="molecule type" value="Genomic_DNA"/>
</dbReference>
<name>A0A5C3DQP4_9BASI</name>
<evidence type="ECO:0000313" key="2">
    <source>
        <dbReference type="EMBL" id="SPO19737.1"/>
    </source>
</evidence>
<feature type="compositionally biased region" description="Basic residues" evidence="1">
    <location>
        <begin position="160"/>
        <end position="170"/>
    </location>
</feature>
<dbReference type="AlphaFoldDB" id="A0A5C3DQP4"/>